<protein>
    <submittedName>
        <fullName evidence="2">Uncharacterized protein</fullName>
    </submittedName>
</protein>
<proteinExistence type="predicted"/>
<dbReference type="Proteomes" id="UP001529380">
    <property type="component" value="Unassembled WGS sequence"/>
</dbReference>
<evidence type="ECO:0000313" key="1">
    <source>
        <dbReference type="EMBL" id="MDM8201700.1"/>
    </source>
</evidence>
<dbReference type="EMBL" id="JAUDCL010000018">
    <property type="protein sequence ID" value="MDM8201700.1"/>
    <property type="molecule type" value="Genomic_DNA"/>
</dbReference>
<dbReference type="RefSeq" id="WP_156417385.1">
    <property type="nucleotide sequence ID" value="NZ_CABKVM010000019.1"/>
</dbReference>
<reference evidence="2 3" key="1">
    <citation type="submission" date="2019-03" db="EMBL/GenBank/DDBJ databases">
        <title>Genomic Encyclopedia of Type Strains, Phase IV (KMG-IV): sequencing the most valuable type-strain genomes for metagenomic binning, comparative biology and taxonomic classification.</title>
        <authorList>
            <person name="Goeker M."/>
        </authorList>
    </citation>
    <scope>NUCLEOTIDE SEQUENCE [LARGE SCALE GENOMIC DNA]</scope>
    <source>
        <strain evidence="2 3">DSM 100451</strain>
    </source>
</reference>
<dbReference type="Proteomes" id="UP000295184">
    <property type="component" value="Unassembled WGS sequence"/>
</dbReference>
<evidence type="ECO:0000313" key="4">
    <source>
        <dbReference type="Proteomes" id="UP001529380"/>
    </source>
</evidence>
<name>A0A4R1R729_9FIRM</name>
<reference evidence="1 4" key="3">
    <citation type="submission" date="2023-06" db="EMBL/GenBank/DDBJ databases">
        <title>Identification and characterization of horizontal gene transfer across gut microbiota members of farm animals based on homology search.</title>
        <authorList>
            <person name="Schwarzerova J."/>
            <person name="Nykrynova M."/>
            <person name="Jureckova K."/>
            <person name="Cejkova D."/>
            <person name="Rychlik I."/>
        </authorList>
    </citation>
    <scope>NUCLEOTIDE SEQUENCE [LARGE SCALE GENOMIC DNA]</scope>
    <source>
        <strain evidence="1 4">ET340</strain>
    </source>
</reference>
<keyword evidence="4" id="KW-1185">Reference proteome</keyword>
<dbReference type="AlphaFoldDB" id="A0A4R1R729"/>
<evidence type="ECO:0000313" key="3">
    <source>
        <dbReference type="Proteomes" id="UP000295184"/>
    </source>
</evidence>
<dbReference type="EMBL" id="SLUM01000002">
    <property type="protein sequence ID" value="TCL61279.1"/>
    <property type="molecule type" value="Genomic_DNA"/>
</dbReference>
<gene>
    <name evidence="2" type="ORF">EDD77_10217</name>
    <name evidence="1" type="ORF">QUW08_10435</name>
</gene>
<reference evidence="4" key="2">
    <citation type="submission" date="2023-06" db="EMBL/GenBank/DDBJ databases">
        <title>Identification and characterization of horizontal gene transfer across gut microbiota members of farm animals based on homology search.</title>
        <authorList>
            <person name="Zeman M."/>
            <person name="Kubasova T."/>
            <person name="Jahodarova E."/>
            <person name="Nykrynova M."/>
            <person name="Rychlik I."/>
        </authorList>
    </citation>
    <scope>NUCLEOTIDE SEQUENCE [LARGE SCALE GENOMIC DNA]</scope>
    <source>
        <strain evidence="4">ET340</strain>
    </source>
</reference>
<accession>A0A4R1R729</accession>
<dbReference type="GeneID" id="97381286"/>
<reference evidence="1 4" key="4">
    <citation type="submission" date="2023-06" db="EMBL/GenBank/DDBJ databases">
        <authorList>
            <person name="Zeman M."/>
            <person name="Kubasova T."/>
            <person name="Jahodarova E."/>
            <person name="Nykrynova M."/>
            <person name="Rychlik I."/>
        </authorList>
    </citation>
    <scope>NUCLEOTIDE SEQUENCE [LARGE SCALE GENOMIC DNA]</scope>
    <source>
        <strain evidence="1 4">ET340</strain>
    </source>
</reference>
<organism evidence="2 3">
    <name type="scientific">Allofournierella massiliensis</name>
    <dbReference type="NCBI Taxonomy" id="1650663"/>
    <lineage>
        <taxon>Bacteria</taxon>
        <taxon>Bacillati</taxon>
        <taxon>Bacillota</taxon>
        <taxon>Clostridia</taxon>
        <taxon>Eubacteriales</taxon>
        <taxon>Oscillospiraceae</taxon>
        <taxon>Allofournierella</taxon>
    </lineage>
</organism>
<evidence type="ECO:0000313" key="2">
    <source>
        <dbReference type="EMBL" id="TCL61279.1"/>
    </source>
</evidence>
<sequence length="47" mass="5399">MSEPTARELLVQLTQEAERLRLLDLADRCRSLDELKDCLRAMLKGVV</sequence>
<comment type="caution">
    <text evidence="2">The sequence shown here is derived from an EMBL/GenBank/DDBJ whole genome shotgun (WGS) entry which is preliminary data.</text>
</comment>